<proteinExistence type="predicted"/>
<dbReference type="InterPro" id="IPR002725">
    <property type="entry name" value="YgjP-like_metallopeptidase"/>
</dbReference>
<dbReference type="Pfam" id="PF01863">
    <property type="entry name" value="YgjP-like"/>
    <property type="match status" value="1"/>
</dbReference>
<comment type="caution">
    <text evidence="1">The sequence shown here is derived from an EMBL/GenBank/DDBJ whole genome shotgun (WGS) entry which is preliminary data.</text>
</comment>
<dbReference type="Gene3D" id="3.30.2010.10">
    <property type="entry name" value="Metalloproteases ('zincins'), catalytic domain"/>
    <property type="match status" value="1"/>
</dbReference>
<name>A0A0W0U2M1_9GAMM</name>
<dbReference type="AlphaFoldDB" id="A0A0W0U2M1"/>
<reference evidence="1 2" key="1">
    <citation type="submission" date="2015-11" db="EMBL/GenBank/DDBJ databases">
        <title>Genomic analysis of 38 Legionella species identifies large and diverse effector repertoires.</title>
        <authorList>
            <person name="Burstein D."/>
            <person name="Amaro F."/>
            <person name="Zusman T."/>
            <person name="Lifshitz Z."/>
            <person name="Cohen O."/>
            <person name="Gilbert J.A."/>
            <person name="Pupko T."/>
            <person name="Shuman H.A."/>
            <person name="Segal G."/>
        </authorList>
    </citation>
    <scope>NUCLEOTIDE SEQUENCE [LARGE SCALE GENOMIC DNA]</scope>
    <source>
        <strain evidence="1 2">ATCC 49504</strain>
    </source>
</reference>
<protein>
    <submittedName>
        <fullName evidence="1">Zinc metalloprotease</fullName>
    </submittedName>
</protein>
<accession>A0A0W0U2M1</accession>
<keyword evidence="1" id="KW-0645">Protease</keyword>
<dbReference type="EMBL" id="LNYC01000020">
    <property type="protein sequence ID" value="KTD02382.1"/>
    <property type="molecule type" value="Genomic_DNA"/>
</dbReference>
<dbReference type="OrthoDB" id="9811177at2"/>
<dbReference type="PATRIC" id="fig|45065.4.peg.756"/>
<evidence type="ECO:0000313" key="2">
    <source>
        <dbReference type="Proteomes" id="UP000054785"/>
    </source>
</evidence>
<dbReference type="Proteomes" id="UP000054785">
    <property type="component" value="Unassembled WGS sequence"/>
</dbReference>
<gene>
    <name evidence="1" type="ORF">Lgee_0711</name>
</gene>
<dbReference type="PANTHER" id="PTHR30399:SF1">
    <property type="entry name" value="UTP PYROPHOSPHATASE"/>
    <property type="match status" value="1"/>
</dbReference>
<dbReference type="GO" id="GO:0008237">
    <property type="term" value="F:metallopeptidase activity"/>
    <property type="evidence" value="ECO:0007669"/>
    <property type="project" value="UniProtKB-KW"/>
</dbReference>
<keyword evidence="1" id="KW-0482">Metalloprotease</keyword>
<sequence length="233" mass="26750">MQNSTTMHCLGFDVTVTHKKIKAMYLRVCPSTGQLRISAPRSVSAETIRAFIQTRISWIQQQQSRIQTLKPSHPYTYTDGERHYIFGKPCVLRLVEATNSPELYQTDAELILQVPADVDVEYRKNVFRAGLAGLLQKVLAPSVAQWAKTMGVSVSRCNIRLMRSRWGSCSPHSRSIRINLELVKKPPECIEYVVVHELAHLLEPSHNWRFKAIMNEFLPDWRARRMLLKHSPG</sequence>
<dbReference type="PANTHER" id="PTHR30399">
    <property type="entry name" value="UNCHARACTERIZED PROTEIN YGJP"/>
    <property type="match status" value="1"/>
</dbReference>
<evidence type="ECO:0000313" key="1">
    <source>
        <dbReference type="EMBL" id="KTD02382.1"/>
    </source>
</evidence>
<dbReference type="GO" id="GO:0006508">
    <property type="term" value="P:proteolysis"/>
    <property type="evidence" value="ECO:0007669"/>
    <property type="project" value="UniProtKB-KW"/>
</dbReference>
<dbReference type="RefSeq" id="WP_051550815.1">
    <property type="nucleotide sequence ID" value="NZ_CAAAHN010000009.1"/>
</dbReference>
<keyword evidence="1" id="KW-0378">Hydrolase</keyword>
<dbReference type="InterPro" id="IPR053136">
    <property type="entry name" value="UTP_pyrophosphatase-like"/>
</dbReference>
<keyword evidence="2" id="KW-1185">Reference proteome</keyword>
<dbReference type="CDD" id="cd07344">
    <property type="entry name" value="M48_yhfN_like"/>
    <property type="match status" value="1"/>
</dbReference>
<organism evidence="1 2">
    <name type="scientific">Legionella geestiana</name>
    <dbReference type="NCBI Taxonomy" id="45065"/>
    <lineage>
        <taxon>Bacteria</taxon>
        <taxon>Pseudomonadati</taxon>
        <taxon>Pseudomonadota</taxon>
        <taxon>Gammaproteobacteria</taxon>
        <taxon>Legionellales</taxon>
        <taxon>Legionellaceae</taxon>
        <taxon>Legionella</taxon>
    </lineage>
</organism>